<dbReference type="InterPro" id="IPR013320">
    <property type="entry name" value="ConA-like_dom_sf"/>
</dbReference>
<feature type="transmembrane region" description="Helical" evidence="4">
    <location>
        <begin position="140"/>
        <end position="160"/>
    </location>
</feature>
<keyword evidence="2" id="KW-0430">Lectin</keyword>
<comment type="similarity">
    <text evidence="1">Belongs to the leguminous lectin family.</text>
</comment>
<comment type="caution">
    <text evidence="6">The sequence shown here is derived from an EMBL/GenBank/DDBJ whole genome shotgun (WGS) entry which is preliminary data.</text>
</comment>
<feature type="compositionally biased region" description="Low complexity" evidence="3">
    <location>
        <begin position="330"/>
        <end position="352"/>
    </location>
</feature>
<dbReference type="InterPro" id="IPR001220">
    <property type="entry name" value="Legume_lectin_dom"/>
</dbReference>
<evidence type="ECO:0000256" key="2">
    <source>
        <dbReference type="ARBA" id="ARBA00022734"/>
    </source>
</evidence>
<keyword evidence="4" id="KW-1133">Transmembrane helix</keyword>
<dbReference type="SUPFAM" id="SSF49899">
    <property type="entry name" value="Concanavalin A-like lectins/glucanases"/>
    <property type="match status" value="2"/>
</dbReference>
<feature type="domain" description="Legume lectin" evidence="5">
    <location>
        <begin position="239"/>
        <end position="288"/>
    </location>
</feature>
<evidence type="ECO:0000313" key="6">
    <source>
        <dbReference type="EMBL" id="KAH0896826.1"/>
    </source>
</evidence>
<dbReference type="PANTHER" id="PTHR32401">
    <property type="entry name" value="CONCANAVALIN A-LIKE LECTIN FAMILY PROTEIN"/>
    <property type="match status" value="1"/>
</dbReference>
<evidence type="ECO:0000259" key="5">
    <source>
        <dbReference type="Pfam" id="PF00139"/>
    </source>
</evidence>
<evidence type="ECO:0000256" key="4">
    <source>
        <dbReference type="SAM" id="Phobius"/>
    </source>
</evidence>
<dbReference type="PANTHER" id="PTHR32401:SF47">
    <property type="entry name" value="LEGUME LECTIN DOMAIN-CONTAINING PROTEIN"/>
    <property type="match status" value="1"/>
</dbReference>
<keyword evidence="7" id="KW-1185">Reference proteome</keyword>
<dbReference type="Pfam" id="PF00139">
    <property type="entry name" value="Lectin_legB"/>
    <property type="match status" value="1"/>
</dbReference>
<evidence type="ECO:0000256" key="3">
    <source>
        <dbReference type="SAM" id="MobiDB-lite"/>
    </source>
</evidence>
<keyword evidence="4" id="KW-0472">Membrane</keyword>
<protein>
    <recommendedName>
        <fullName evidence="5">Legume lectin domain-containing protein</fullName>
    </recommendedName>
</protein>
<evidence type="ECO:0000313" key="7">
    <source>
        <dbReference type="Proteomes" id="UP000824890"/>
    </source>
</evidence>
<sequence length="352" mass="38815">MVMEATRRMTKPPTALSTQLVAVFCLLTINPFSKLSADDFSGDTLTWTTSFFGDSDSYSFPSSSHEARNRVHENVKRFARNYMPLALLGFVTSYAFWELFKFCVDRWESNRHPLIRKILIRVALCATVSFLAFLNVQIAVFYALAISYAVVILHGGYLCSSFSMPTYILFFCLLLILPCFVDSVYFNYTSFQRGDPANVIYHGDASPIGGAVDLGNIGNTGSVCSITYAEKVPIWDSRTERSRLSYIIDLAKVLPPKVTIAFSATTGAVTEAHRLLSWEFSSSLDIEKPSIRTGLIVGISVSGQAIQVLNLESPLPNLPRKMPVPTDHISPTSLSGSSSRGSVTFSSCKACR</sequence>
<evidence type="ECO:0000256" key="1">
    <source>
        <dbReference type="ARBA" id="ARBA00007606"/>
    </source>
</evidence>
<name>A0ABQ8AXQ9_BRANA</name>
<dbReference type="Gene3D" id="2.60.120.200">
    <property type="match status" value="2"/>
</dbReference>
<proteinExistence type="inferred from homology"/>
<keyword evidence="4" id="KW-0812">Transmembrane</keyword>
<gene>
    <name evidence="6" type="ORF">HID58_046394</name>
</gene>
<reference evidence="6 7" key="1">
    <citation type="submission" date="2021-05" db="EMBL/GenBank/DDBJ databases">
        <title>Genome Assembly of Synthetic Allotetraploid Brassica napus Reveals Homoeologous Exchanges between Subgenomes.</title>
        <authorList>
            <person name="Davis J.T."/>
        </authorList>
    </citation>
    <scope>NUCLEOTIDE SEQUENCE [LARGE SCALE GENOMIC DNA]</scope>
    <source>
        <strain evidence="7">cv. Da-Ae</strain>
        <tissue evidence="6">Seedling</tissue>
    </source>
</reference>
<dbReference type="InterPro" id="IPR050258">
    <property type="entry name" value="Leguminous_Lectin"/>
</dbReference>
<organism evidence="6 7">
    <name type="scientific">Brassica napus</name>
    <name type="common">Rape</name>
    <dbReference type="NCBI Taxonomy" id="3708"/>
    <lineage>
        <taxon>Eukaryota</taxon>
        <taxon>Viridiplantae</taxon>
        <taxon>Streptophyta</taxon>
        <taxon>Embryophyta</taxon>
        <taxon>Tracheophyta</taxon>
        <taxon>Spermatophyta</taxon>
        <taxon>Magnoliopsida</taxon>
        <taxon>eudicotyledons</taxon>
        <taxon>Gunneridae</taxon>
        <taxon>Pentapetalae</taxon>
        <taxon>rosids</taxon>
        <taxon>malvids</taxon>
        <taxon>Brassicales</taxon>
        <taxon>Brassicaceae</taxon>
        <taxon>Brassiceae</taxon>
        <taxon>Brassica</taxon>
    </lineage>
</organism>
<accession>A0ABQ8AXQ9</accession>
<dbReference type="EMBL" id="JAGKQM010000012">
    <property type="protein sequence ID" value="KAH0896826.1"/>
    <property type="molecule type" value="Genomic_DNA"/>
</dbReference>
<feature type="transmembrane region" description="Helical" evidence="4">
    <location>
        <begin position="78"/>
        <end position="97"/>
    </location>
</feature>
<feature type="region of interest" description="Disordered" evidence="3">
    <location>
        <begin position="323"/>
        <end position="352"/>
    </location>
</feature>
<dbReference type="Proteomes" id="UP000824890">
    <property type="component" value="Unassembled WGS sequence"/>
</dbReference>
<feature type="transmembrane region" description="Helical" evidence="4">
    <location>
        <begin position="167"/>
        <end position="188"/>
    </location>
</feature>